<dbReference type="AlphaFoldDB" id="A0A059BAL8"/>
<gene>
    <name evidence="1" type="ORF">EUGRSUZ_G00295</name>
</gene>
<protein>
    <submittedName>
        <fullName evidence="1">Uncharacterized protein</fullName>
    </submittedName>
</protein>
<dbReference type="Gramene" id="KCW62720">
    <property type="protein sequence ID" value="KCW62720"/>
    <property type="gene ID" value="EUGRSUZ_G00295"/>
</dbReference>
<proteinExistence type="predicted"/>
<reference evidence="1" key="1">
    <citation type="submission" date="2013-07" db="EMBL/GenBank/DDBJ databases">
        <title>The genome of Eucalyptus grandis.</title>
        <authorList>
            <person name="Schmutz J."/>
            <person name="Hayes R."/>
            <person name="Myburg A."/>
            <person name="Tuskan G."/>
            <person name="Grattapaglia D."/>
            <person name="Rokhsar D.S."/>
        </authorList>
    </citation>
    <scope>NUCLEOTIDE SEQUENCE</scope>
    <source>
        <tissue evidence="1">Leaf extractions</tissue>
    </source>
</reference>
<sequence>MFRITTQMTSSGVFPILDCSLEKLQKIHEPLSRSYEKKFDSCFPHFKWMPFMYNFLDSPKNAEHHNQDPAWLVSFQQLHNCTETEGFAWFKTVF</sequence>
<name>A0A059BAL8_EUCGR</name>
<accession>A0A059BAL8</accession>
<dbReference type="InParanoid" id="A0A059BAL8"/>
<dbReference type="EMBL" id="KK198759">
    <property type="protein sequence ID" value="KCW62720.1"/>
    <property type="molecule type" value="Genomic_DNA"/>
</dbReference>
<evidence type="ECO:0000313" key="1">
    <source>
        <dbReference type="EMBL" id="KCW62720.1"/>
    </source>
</evidence>
<organism evidence="1">
    <name type="scientific">Eucalyptus grandis</name>
    <name type="common">Flooded gum</name>
    <dbReference type="NCBI Taxonomy" id="71139"/>
    <lineage>
        <taxon>Eukaryota</taxon>
        <taxon>Viridiplantae</taxon>
        <taxon>Streptophyta</taxon>
        <taxon>Embryophyta</taxon>
        <taxon>Tracheophyta</taxon>
        <taxon>Spermatophyta</taxon>
        <taxon>Magnoliopsida</taxon>
        <taxon>eudicotyledons</taxon>
        <taxon>Gunneridae</taxon>
        <taxon>Pentapetalae</taxon>
        <taxon>rosids</taxon>
        <taxon>malvids</taxon>
        <taxon>Myrtales</taxon>
        <taxon>Myrtaceae</taxon>
        <taxon>Myrtoideae</taxon>
        <taxon>Eucalypteae</taxon>
        <taxon>Eucalyptus</taxon>
    </lineage>
</organism>